<name>A0A1N7NQT6_9FLAO</name>
<reference evidence="5" key="1">
    <citation type="submission" date="2017-01" db="EMBL/GenBank/DDBJ databases">
        <authorList>
            <person name="Varghese N."/>
            <person name="Submissions S."/>
        </authorList>
    </citation>
    <scope>NUCLEOTIDE SEQUENCE [LARGE SCALE GENOMIC DNA]</scope>
    <source>
        <strain evidence="5">DSM 23145</strain>
    </source>
</reference>
<dbReference type="Gene3D" id="3.40.50.1820">
    <property type="entry name" value="alpha/beta hydrolase"/>
    <property type="match status" value="1"/>
</dbReference>
<dbReference type="InterPro" id="IPR029058">
    <property type="entry name" value="AB_hydrolase_fold"/>
</dbReference>
<dbReference type="GO" id="GO:0016787">
    <property type="term" value="F:hydrolase activity"/>
    <property type="evidence" value="ECO:0007669"/>
    <property type="project" value="UniProtKB-KW"/>
</dbReference>
<organism evidence="4 5">
    <name type="scientific">Kaistella chaponensis</name>
    <dbReference type="NCBI Taxonomy" id="713588"/>
    <lineage>
        <taxon>Bacteria</taxon>
        <taxon>Pseudomonadati</taxon>
        <taxon>Bacteroidota</taxon>
        <taxon>Flavobacteriia</taxon>
        <taxon>Flavobacteriales</taxon>
        <taxon>Weeksellaceae</taxon>
        <taxon>Chryseobacterium group</taxon>
        <taxon>Kaistella</taxon>
    </lineage>
</organism>
<sequence length="289" mass="33450">MRSMKKLILNYHFWVIGIAGMMISSCSTKFKITEENGSKKLYNIKYGDHQQQRMDVFLPANTSPETRVVMIVHGGGWKFGHKEHMKMIQDFLFTNNIASININYRLLRKNINYLHQVEDISKAISKSNEMAERWNLKPSNYILLGESAGGHLSLLYGYQNPQEIKKLISMSSPTDFYSESYQKSKYYKRTKGVFQKVVGEKFEHQLEAFKKASPIAHVSNIPTLIFQGDRDFLVNKNQGLALDAVLTSKKIPHQLVYMKNSGHVPRFVKRKRDSFIFPNILAFIKNDHH</sequence>
<dbReference type="PROSITE" id="PS51257">
    <property type="entry name" value="PROKAR_LIPOPROTEIN"/>
    <property type="match status" value="1"/>
</dbReference>
<evidence type="ECO:0000313" key="5">
    <source>
        <dbReference type="Proteomes" id="UP000185839"/>
    </source>
</evidence>
<dbReference type="InterPro" id="IPR050300">
    <property type="entry name" value="GDXG_lipolytic_enzyme"/>
</dbReference>
<evidence type="ECO:0000259" key="3">
    <source>
        <dbReference type="Pfam" id="PF20434"/>
    </source>
</evidence>
<keyword evidence="2" id="KW-1133">Transmembrane helix</keyword>
<gene>
    <name evidence="4" type="ORF">SAMN05421789_11654</name>
</gene>
<dbReference type="Pfam" id="PF20434">
    <property type="entry name" value="BD-FAE"/>
    <property type="match status" value="1"/>
</dbReference>
<keyword evidence="2" id="KW-0812">Transmembrane</keyword>
<protein>
    <submittedName>
        <fullName evidence="4">Acetyl esterase/lipase</fullName>
    </submittedName>
</protein>
<feature type="domain" description="BD-FAE-like" evidence="3">
    <location>
        <begin position="54"/>
        <end position="244"/>
    </location>
</feature>
<accession>A0A1N7NQT6</accession>
<keyword evidence="2" id="KW-0472">Membrane</keyword>
<keyword evidence="1" id="KW-0378">Hydrolase</keyword>
<dbReference type="STRING" id="713588.SAMN05421789_11654"/>
<dbReference type="Proteomes" id="UP000185839">
    <property type="component" value="Unassembled WGS sequence"/>
</dbReference>
<evidence type="ECO:0000256" key="2">
    <source>
        <dbReference type="SAM" id="Phobius"/>
    </source>
</evidence>
<evidence type="ECO:0000256" key="1">
    <source>
        <dbReference type="ARBA" id="ARBA00022801"/>
    </source>
</evidence>
<dbReference type="SUPFAM" id="SSF53474">
    <property type="entry name" value="alpha/beta-Hydrolases"/>
    <property type="match status" value="1"/>
</dbReference>
<dbReference type="AlphaFoldDB" id="A0A1N7NQT6"/>
<dbReference type="InterPro" id="IPR049492">
    <property type="entry name" value="BD-FAE-like_dom"/>
</dbReference>
<keyword evidence="5" id="KW-1185">Reference proteome</keyword>
<proteinExistence type="predicted"/>
<evidence type="ECO:0000313" key="4">
    <source>
        <dbReference type="EMBL" id="SIT00745.1"/>
    </source>
</evidence>
<feature type="transmembrane region" description="Helical" evidence="2">
    <location>
        <begin position="7"/>
        <end position="24"/>
    </location>
</feature>
<dbReference type="PANTHER" id="PTHR48081">
    <property type="entry name" value="AB HYDROLASE SUPERFAMILY PROTEIN C4A8.06C"/>
    <property type="match status" value="1"/>
</dbReference>
<dbReference type="EMBL" id="FTOI01000016">
    <property type="protein sequence ID" value="SIT00745.1"/>
    <property type="molecule type" value="Genomic_DNA"/>
</dbReference>